<dbReference type="Pfam" id="PF13376">
    <property type="entry name" value="OmdA"/>
    <property type="match status" value="1"/>
</dbReference>
<dbReference type="Proteomes" id="UP000602198">
    <property type="component" value="Unassembled WGS sequence"/>
</dbReference>
<dbReference type="SUPFAM" id="SSF141694">
    <property type="entry name" value="AF2212/PG0164-like"/>
    <property type="match status" value="1"/>
</dbReference>
<name>A0ABS1M6P8_9NOCA</name>
<dbReference type="InterPro" id="IPR015018">
    <property type="entry name" value="DUF1905"/>
</dbReference>
<dbReference type="Gene3D" id="2.40.30.100">
    <property type="entry name" value="AF2212/PG0164-like"/>
    <property type="match status" value="1"/>
</dbReference>
<reference evidence="1 2" key="1">
    <citation type="submission" date="2021-01" db="EMBL/GenBank/DDBJ databases">
        <title>WGS of actinomycetes isolated from Thailand.</title>
        <authorList>
            <person name="Thawai C."/>
        </authorList>
    </citation>
    <scope>NUCLEOTIDE SEQUENCE [LARGE SCALE GENOMIC DNA]</scope>
    <source>
        <strain evidence="1 2">LPG 2</strain>
    </source>
</reference>
<dbReference type="InterPro" id="IPR037079">
    <property type="entry name" value="AF2212/PG0164-like_sf"/>
</dbReference>
<dbReference type="RefSeq" id="WP_201948851.1">
    <property type="nucleotide sequence ID" value="NZ_JAERRJ010000006.1"/>
</dbReference>
<organism evidence="1 2">
    <name type="scientific">Nocardia acididurans</name>
    <dbReference type="NCBI Taxonomy" id="2802282"/>
    <lineage>
        <taxon>Bacteria</taxon>
        <taxon>Bacillati</taxon>
        <taxon>Actinomycetota</taxon>
        <taxon>Actinomycetes</taxon>
        <taxon>Mycobacteriales</taxon>
        <taxon>Nocardiaceae</taxon>
        <taxon>Nocardia</taxon>
    </lineage>
</organism>
<dbReference type="EMBL" id="JAERRJ010000006">
    <property type="protein sequence ID" value="MBL1076322.1"/>
    <property type="molecule type" value="Genomic_DNA"/>
</dbReference>
<evidence type="ECO:0000313" key="1">
    <source>
        <dbReference type="EMBL" id="MBL1076322.1"/>
    </source>
</evidence>
<gene>
    <name evidence="1" type="ORF">JK358_18140</name>
</gene>
<accession>A0ABS1M6P8</accession>
<comment type="caution">
    <text evidence="1">The sequence shown here is derived from an EMBL/GenBank/DDBJ whole genome shotgun (WGS) entry which is preliminary data.</text>
</comment>
<dbReference type="Pfam" id="PF08922">
    <property type="entry name" value="DUF1905"/>
    <property type="match status" value="1"/>
</dbReference>
<sequence>MQRFVGTIRSANGGGAYIPIPEDVITALGGGGRIPVRATFDGISYTGSITNMGDGPCLGILKAIRDDLRKHPGDTVTVTVERDTAERVVEVPADLAEALAAAGVREAFDALSYSRRREQVKSISEAKKTETRAARIAKTVGALGGW</sequence>
<evidence type="ECO:0000313" key="2">
    <source>
        <dbReference type="Proteomes" id="UP000602198"/>
    </source>
</evidence>
<keyword evidence="2" id="KW-1185">Reference proteome</keyword>
<proteinExistence type="predicted"/>
<protein>
    <submittedName>
        <fullName evidence="1">DUF1905 domain-containing protein</fullName>
    </submittedName>
</protein>